<keyword evidence="1" id="KW-0472">Membrane</keyword>
<protein>
    <submittedName>
        <fullName evidence="2">Uncharacterized protein</fullName>
    </submittedName>
</protein>
<dbReference type="EMBL" id="KN819345">
    <property type="protein sequence ID" value="KIJ14108.1"/>
    <property type="molecule type" value="Genomic_DNA"/>
</dbReference>
<name>A0A0C9TV34_PAXIN</name>
<feature type="transmembrane region" description="Helical" evidence="1">
    <location>
        <begin position="393"/>
        <end position="414"/>
    </location>
</feature>
<dbReference type="HOGENOM" id="CLU_571197_0_0_1"/>
<reference evidence="2 3" key="1">
    <citation type="submission" date="2014-06" db="EMBL/GenBank/DDBJ databases">
        <authorList>
            <consortium name="DOE Joint Genome Institute"/>
            <person name="Kuo A."/>
            <person name="Kohler A."/>
            <person name="Nagy L.G."/>
            <person name="Floudas D."/>
            <person name="Copeland A."/>
            <person name="Barry K.W."/>
            <person name="Cichocki N."/>
            <person name="Veneault-Fourrey C."/>
            <person name="LaButti K."/>
            <person name="Lindquist E.A."/>
            <person name="Lipzen A."/>
            <person name="Lundell T."/>
            <person name="Morin E."/>
            <person name="Murat C."/>
            <person name="Sun H."/>
            <person name="Tunlid A."/>
            <person name="Henrissat B."/>
            <person name="Grigoriev I.V."/>
            <person name="Hibbett D.S."/>
            <person name="Martin F."/>
            <person name="Nordberg H.P."/>
            <person name="Cantor M.N."/>
            <person name="Hua S.X."/>
        </authorList>
    </citation>
    <scope>NUCLEOTIDE SEQUENCE [LARGE SCALE GENOMIC DNA]</scope>
    <source>
        <strain evidence="2 3">ATCC 200175</strain>
    </source>
</reference>
<gene>
    <name evidence="2" type="ORF">PAXINDRAFT_100326</name>
</gene>
<accession>A0A0C9TV34</accession>
<keyword evidence="3" id="KW-1185">Reference proteome</keyword>
<evidence type="ECO:0000256" key="1">
    <source>
        <dbReference type="SAM" id="Phobius"/>
    </source>
</evidence>
<reference evidence="3" key="2">
    <citation type="submission" date="2015-01" db="EMBL/GenBank/DDBJ databases">
        <title>Evolutionary Origins and Diversification of the Mycorrhizal Mutualists.</title>
        <authorList>
            <consortium name="DOE Joint Genome Institute"/>
            <consortium name="Mycorrhizal Genomics Consortium"/>
            <person name="Kohler A."/>
            <person name="Kuo A."/>
            <person name="Nagy L.G."/>
            <person name="Floudas D."/>
            <person name="Copeland A."/>
            <person name="Barry K.W."/>
            <person name="Cichocki N."/>
            <person name="Veneault-Fourrey C."/>
            <person name="LaButti K."/>
            <person name="Lindquist E.A."/>
            <person name="Lipzen A."/>
            <person name="Lundell T."/>
            <person name="Morin E."/>
            <person name="Murat C."/>
            <person name="Riley R."/>
            <person name="Ohm R."/>
            <person name="Sun H."/>
            <person name="Tunlid A."/>
            <person name="Henrissat B."/>
            <person name="Grigoriev I.V."/>
            <person name="Hibbett D.S."/>
            <person name="Martin F."/>
        </authorList>
    </citation>
    <scope>NUCLEOTIDE SEQUENCE [LARGE SCALE GENOMIC DNA]</scope>
    <source>
        <strain evidence="3">ATCC 200175</strain>
    </source>
</reference>
<proteinExistence type="predicted"/>
<evidence type="ECO:0000313" key="3">
    <source>
        <dbReference type="Proteomes" id="UP000053647"/>
    </source>
</evidence>
<evidence type="ECO:0000313" key="2">
    <source>
        <dbReference type="EMBL" id="KIJ14108.1"/>
    </source>
</evidence>
<organism evidence="2 3">
    <name type="scientific">Paxillus involutus ATCC 200175</name>
    <dbReference type="NCBI Taxonomy" id="664439"/>
    <lineage>
        <taxon>Eukaryota</taxon>
        <taxon>Fungi</taxon>
        <taxon>Dikarya</taxon>
        <taxon>Basidiomycota</taxon>
        <taxon>Agaricomycotina</taxon>
        <taxon>Agaricomycetes</taxon>
        <taxon>Agaricomycetidae</taxon>
        <taxon>Boletales</taxon>
        <taxon>Paxilineae</taxon>
        <taxon>Paxillaceae</taxon>
        <taxon>Paxillus</taxon>
    </lineage>
</organism>
<dbReference type="OrthoDB" id="2673102at2759"/>
<dbReference type="AlphaFoldDB" id="A0A0C9TV34"/>
<sequence>MSYIRQYKAAKHPSAKAVTLQALETTYGATYLRAALARFAVKLVQPGLSPYQQEDAAHDINLPRTLPIFHKIRFNSIDSSGHCDESRTVDAIHAKPGRKDRHGRGVPARFDTALVNLGDGKDTGVKGYRVGQVRTIFTIPQQARNLIFGHANVGVPQHLAYVEWFTPFSPSPEPNHGMYKVTRSVVNGERLASIVPVANIRRSVRLIPKFGSVAPREWTSSNVLELCKTFFVNPFTDQHAYQSRRGVFPDERPEAPIHMATAYLEYRPVQNHVITPAGAPLRQPVVDQPLRETLQGLTDTARDLAENALCREIEMLCHATLTIDQAFYDIGQKLSEATKQTLDTYIADFSRAVEGLGCREQPRKIHTHEHRLRSAKAAMDTVSEEVKELGWKFAGDVVVAGIAVLLAIVAPMWWANLGGTVVTGNDTFNTKNSGYQYLDALRRRELEVRGYNTIKNEYDLEQACLSQMVKLESTLDEA</sequence>
<keyword evidence="1" id="KW-1133">Transmembrane helix</keyword>
<keyword evidence="1" id="KW-0812">Transmembrane</keyword>
<dbReference type="Proteomes" id="UP000053647">
    <property type="component" value="Unassembled WGS sequence"/>
</dbReference>